<dbReference type="Proteomes" id="UP000722750">
    <property type="component" value="Unassembled WGS sequence"/>
</dbReference>
<keyword evidence="1" id="KW-0812">Transmembrane</keyword>
<dbReference type="AlphaFoldDB" id="A0A941W636"/>
<evidence type="ECO:0000256" key="1">
    <source>
        <dbReference type="SAM" id="Phobius"/>
    </source>
</evidence>
<dbReference type="EMBL" id="JAANXD010000084">
    <property type="protein sequence ID" value="MBS1259196.1"/>
    <property type="molecule type" value="Genomic_DNA"/>
</dbReference>
<protein>
    <submittedName>
        <fullName evidence="2">Uncharacterized protein</fullName>
    </submittedName>
</protein>
<gene>
    <name evidence="2" type="ORF">MAG551_02263</name>
</gene>
<sequence length="62" mass="7524">MNADYKDLRNSHEKIKFKKFLSVKIRVLLIYVITPWQCTYLWIDVCKLFSKFSNSLNRKPLE</sequence>
<evidence type="ECO:0000313" key="2">
    <source>
        <dbReference type="EMBL" id="MBS1259196.1"/>
    </source>
</evidence>
<comment type="caution">
    <text evidence="2">The sequence shown here is derived from an EMBL/GenBank/DDBJ whole genome shotgun (WGS) entry which is preliminary data.</text>
</comment>
<feature type="transmembrane region" description="Helical" evidence="1">
    <location>
        <begin position="21"/>
        <end position="43"/>
    </location>
</feature>
<proteinExistence type="predicted"/>
<keyword evidence="1" id="KW-0472">Membrane</keyword>
<reference evidence="2" key="1">
    <citation type="journal article" date="2021" name="ISME J.">
        <title>Fine-scale metabolic discontinuity in a stratified prokaryote microbiome of a Red Sea deep halocline.</title>
        <authorList>
            <person name="Michoud G."/>
            <person name="Ngugi D.K."/>
            <person name="Barozzi A."/>
            <person name="Merlino G."/>
            <person name="Calleja M.L."/>
            <person name="Delgado-Huertas A."/>
            <person name="Moran X.A.G."/>
            <person name="Daffonchio D."/>
        </authorList>
    </citation>
    <scope>NUCLEOTIDE SEQUENCE</scope>
    <source>
        <strain evidence="2">SuakinDeep_MAG55_1</strain>
    </source>
</reference>
<name>A0A941W636_9BACT</name>
<evidence type="ECO:0000313" key="3">
    <source>
        <dbReference type="Proteomes" id="UP000722750"/>
    </source>
</evidence>
<organism evidence="2 3">
    <name type="scientific">Candidatus Scalindua arabica</name>
    <dbReference type="NCBI Taxonomy" id="1127984"/>
    <lineage>
        <taxon>Bacteria</taxon>
        <taxon>Pseudomonadati</taxon>
        <taxon>Planctomycetota</taxon>
        <taxon>Candidatus Brocadiia</taxon>
        <taxon>Candidatus Brocadiales</taxon>
        <taxon>Candidatus Scalinduaceae</taxon>
        <taxon>Candidatus Scalindua</taxon>
    </lineage>
</organism>
<accession>A0A941W636</accession>
<keyword evidence="1" id="KW-1133">Transmembrane helix</keyword>